<feature type="compositionally biased region" description="Basic and acidic residues" evidence="1">
    <location>
        <begin position="1"/>
        <end position="11"/>
    </location>
</feature>
<dbReference type="AlphaFoldDB" id="A0A919VUF6"/>
<evidence type="ECO:0000256" key="1">
    <source>
        <dbReference type="SAM" id="MobiDB-lite"/>
    </source>
</evidence>
<evidence type="ECO:0000313" key="2">
    <source>
        <dbReference type="EMBL" id="GIM76242.1"/>
    </source>
</evidence>
<organism evidence="2 3">
    <name type="scientific">Actinoplanes auranticolor</name>
    <dbReference type="NCBI Taxonomy" id="47988"/>
    <lineage>
        <taxon>Bacteria</taxon>
        <taxon>Bacillati</taxon>
        <taxon>Actinomycetota</taxon>
        <taxon>Actinomycetes</taxon>
        <taxon>Micromonosporales</taxon>
        <taxon>Micromonosporaceae</taxon>
        <taxon>Actinoplanes</taxon>
    </lineage>
</organism>
<dbReference type="EMBL" id="BOQL01000061">
    <property type="protein sequence ID" value="GIM76242.1"/>
    <property type="molecule type" value="Genomic_DNA"/>
</dbReference>
<accession>A0A919VUF6</accession>
<keyword evidence="3" id="KW-1185">Reference proteome</keyword>
<proteinExistence type="predicted"/>
<name>A0A919VUF6_9ACTN</name>
<gene>
    <name evidence="2" type="ORF">Aau02nite_69930</name>
</gene>
<sequence>MTYPQNERDLETPEGDAAEQAAVADPNWADDADEPAVSSSLEAPEWDAQEQGRSVPLDDDYR</sequence>
<dbReference type="RefSeq" id="WP_212992854.1">
    <property type="nucleotide sequence ID" value="NZ_BAABEA010000055.1"/>
</dbReference>
<dbReference type="Proteomes" id="UP000681340">
    <property type="component" value="Unassembled WGS sequence"/>
</dbReference>
<protein>
    <submittedName>
        <fullName evidence="2">Uncharacterized protein</fullName>
    </submittedName>
</protein>
<reference evidence="2" key="1">
    <citation type="submission" date="2021-03" db="EMBL/GenBank/DDBJ databases">
        <title>Whole genome shotgun sequence of Actinoplanes auranticolor NBRC 12245.</title>
        <authorList>
            <person name="Komaki H."/>
            <person name="Tamura T."/>
        </authorList>
    </citation>
    <scope>NUCLEOTIDE SEQUENCE</scope>
    <source>
        <strain evidence="2">NBRC 12245</strain>
    </source>
</reference>
<feature type="region of interest" description="Disordered" evidence="1">
    <location>
        <begin position="1"/>
        <end position="62"/>
    </location>
</feature>
<comment type="caution">
    <text evidence="2">The sequence shown here is derived from an EMBL/GenBank/DDBJ whole genome shotgun (WGS) entry which is preliminary data.</text>
</comment>
<evidence type="ECO:0000313" key="3">
    <source>
        <dbReference type="Proteomes" id="UP000681340"/>
    </source>
</evidence>